<evidence type="ECO:0000313" key="3">
    <source>
        <dbReference type="Proteomes" id="UP001239397"/>
    </source>
</evidence>
<dbReference type="RefSeq" id="WP_286001342.1">
    <property type="nucleotide sequence ID" value="NZ_CP127295.1"/>
</dbReference>
<evidence type="ECO:0000256" key="1">
    <source>
        <dbReference type="SAM" id="Phobius"/>
    </source>
</evidence>
<keyword evidence="1" id="KW-1133">Transmembrane helix</keyword>
<organism evidence="2 3">
    <name type="scientific">Amycolatopsis mongoliensis</name>
    <dbReference type="NCBI Taxonomy" id="715475"/>
    <lineage>
        <taxon>Bacteria</taxon>
        <taxon>Bacillati</taxon>
        <taxon>Actinomycetota</taxon>
        <taxon>Actinomycetes</taxon>
        <taxon>Pseudonocardiales</taxon>
        <taxon>Pseudonocardiaceae</taxon>
        <taxon>Amycolatopsis</taxon>
    </lineage>
</organism>
<accession>A0A9Y2JXD5</accession>
<feature type="transmembrane region" description="Helical" evidence="1">
    <location>
        <begin position="50"/>
        <end position="74"/>
    </location>
</feature>
<dbReference type="EMBL" id="CP127295">
    <property type="protein sequence ID" value="WIY05037.1"/>
    <property type="molecule type" value="Genomic_DNA"/>
</dbReference>
<gene>
    <name evidence="2" type="ORF">QRX60_14790</name>
</gene>
<keyword evidence="1" id="KW-0812">Transmembrane</keyword>
<evidence type="ECO:0000313" key="2">
    <source>
        <dbReference type="EMBL" id="WIY05037.1"/>
    </source>
</evidence>
<sequence length="146" mass="15274">MTTLPADPRALVAVSGSAALGGAGAGWFWVAVSGSYDQMCAGAVEGFCVFGQWFLGLVVFWATAGGSALIALLLVSVARIRPQLPVVLTAMLAPLAFLVVYNVTGALGTYRIPLLATVSVLLQLVVAWPARIRIFRSRPADTELPS</sequence>
<feature type="transmembrane region" description="Helical" evidence="1">
    <location>
        <begin position="110"/>
        <end position="128"/>
    </location>
</feature>
<keyword evidence="1" id="KW-0472">Membrane</keyword>
<proteinExistence type="predicted"/>
<dbReference type="AlphaFoldDB" id="A0A9Y2JXD5"/>
<name>A0A9Y2JXD5_9PSEU</name>
<feature type="transmembrane region" description="Helical" evidence="1">
    <location>
        <begin position="12"/>
        <end position="30"/>
    </location>
</feature>
<dbReference type="Proteomes" id="UP001239397">
    <property type="component" value="Chromosome"/>
</dbReference>
<keyword evidence="3" id="KW-1185">Reference proteome</keyword>
<dbReference type="KEGG" id="amog:QRX60_14790"/>
<protein>
    <submittedName>
        <fullName evidence="2">Uncharacterized protein</fullName>
    </submittedName>
</protein>
<reference evidence="2 3" key="1">
    <citation type="submission" date="2023-06" db="EMBL/GenBank/DDBJ databases">
        <authorList>
            <person name="Oyuntsetseg B."/>
            <person name="Kim S.B."/>
        </authorList>
    </citation>
    <scope>NUCLEOTIDE SEQUENCE [LARGE SCALE GENOMIC DNA]</scope>
    <source>
        <strain evidence="2 3">4-36</strain>
    </source>
</reference>
<feature type="transmembrane region" description="Helical" evidence="1">
    <location>
        <begin position="86"/>
        <end position="104"/>
    </location>
</feature>